<evidence type="ECO:0000256" key="6">
    <source>
        <dbReference type="ARBA" id="ARBA00022643"/>
    </source>
</evidence>
<comment type="similarity">
    <text evidence="2 11 12">Belongs to the chorismate synthase family.</text>
</comment>
<accession>A0A1M6CQV2</accession>
<reference evidence="14" key="1">
    <citation type="submission" date="2016-11" db="EMBL/GenBank/DDBJ databases">
        <authorList>
            <person name="Varghese N."/>
            <person name="Submissions S."/>
        </authorList>
    </citation>
    <scope>NUCLEOTIDE SEQUENCE [LARGE SCALE GENOMIC DNA]</scope>
    <source>
        <strain evidence="14">DSM 16219</strain>
    </source>
</reference>
<dbReference type="OrthoDB" id="9771806at2"/>
<feature type="binding site" evidence="11">
    <location>
        <position position="48"/>
    </location>
    <ligand>
        <name>NADP(+)</name>
        <dbReference type="ChEBI" id="CHEBI:58349"/>
    </ligand>
</feature>
<organism evidence="13 14">
    <name type="scientific">Desulfatibacillum alkenivorans DSM 16219</name>
    <dbReference type="NCBI Taxonomy" id="1121393"/>
    <lineage>
        <taxon>Bacteria</taxon>
        <taxon>Pseudomonadati</taxon>
        <taxon>Thermodesulfobacteriota</taxon>
        <taxon>Desulfobacteria</taxon>
        <taxon>Desulfobacterales</taxon>
        <taxon>Desulfatibacillaceae</taxon>
        <taxon>Desulfatibacillum</taxon>
    </lineage>
</organism>
<dbReference type="GO" id="GO:0004107">
    <property type="term" value="F:chorismate synthase activity"/>
    <property type="evidence" value="ECO:0007669"/>
    <property type="project" value="UniProtKB-UniRule"/>
</dbReference>
<evidence type="ECO:0000313" key="14">
    <source>
        <dbReference type="Proteomes" id="UP000183994"/>
    </source>
</evidence>
<dbReference type="CDD" id="cd07304">
    <property type="entry name" value="Chorismate_synthase"/>
    <property type="match status" value="1"/>
</dbReference>
<comment type="catalytic activity">
    <reaction evidence="11 12">
        <text>5-O-(1-carboxyvinyl)-3-phosphoshikimate = chorismate + phosphate</text>
        <dbReference type="Rhea" id="RHEA:21020"/>
        <dbReference type="ChEBI" id="CHEBI:29748"/>
        <dbReference type="ChEBI" id="CHEBI:43474"/>
        <dbReference type="ChEBI" id="CHEBI:57701"/>
        <dbReference type="EC" id="4.2.3.5"/>
    </reaction>
</comment>
<dbReference type="NCBIfam" id="TIGR00033">
    <property type="entry name" value="aroC"/>
    <property type="match status" value="1"/>
</dbReference>
<dbReference type="InterPro" id="IPR020541">
    <property type="entry name" value="Chorismate_synthase_CS"/>
</dbReference>
<dbReference type="PANTHER" id="PTHR21085:SF0">
    <property type="entry name" value="CHORISMATE SYNTHASE"/>
    <property type="match status" value="1"/>
</dbReference>
<evidence type="ECO:0000256" key="3">
    <source>
        <dbReference type="ARBA" id="ARBA00013036"/>
    </source>
</evidence>
<proteinExistence type="inferred from homology"/>
<evidence type="ECO:0000313" key="13">
    <source>
        <dbReference type="EMBL" id="SHI63397.1"/>
    </source>
</evidence>
<dbReference type="GO" id="GO:0005829">
    <property type="term" value="C:cytosol"/>
    <property type="evidence" value="ECO:0007669"/>
    <property type="project" value="TreeGrafter"/>
</dbReference>
<keyword evidence="10 11" id="KW-0456">Lyase</keyword>
<comment type="function">
    <text evidence="11">Catalyzes the anti-1,4-elimination of the C-3 phosphate and the C-6 proR hydrogen from 5-enolpyruvylshikimate-3-phosphate (EPSP) to yield chorismate, which is the branch point compound that serves as the starting substrate for the three terminal pathways of aromatic amino acid biosynthesis. This reaction introduces a second double bond into the aromatic ring system.</text>
</comment>
<dbReference type="HAMAP" id="MF_00300">
    <property type="entry name" value="Chorismate_synth"/>
    <property type="match status" value="1"/>
</dbReference>
<keyword evidence="5 11" id="KW-0285">Flavoprotein</keyword>
<evidence type="ECO:0000256" key="2">
    <source>
        <dbReference type="ARBA" id="ARBA00008014"/>
    </source>
</evidence>
<dbReference type="AlphaFoldDB" id="A0A1M6CQV2"/>
<dbReference type="STRING" id="1121393.SAMN02745216_00303"/>
<dbReference type="GO" id="GO:0008652">
    <property type="term" value="P:amino acid biosynthetic process"/>
    <property type="evidence" value="ECO:0007669"/>
    <property type="project" value="UniProtKB-KW"/>
</dbReference>
<feature type="binding site" evidence="11">
    <location>
        <begin position="125"/>
        <end position="127"/>
    </location>
    <ligand>
        <name>FMN</name>
        <dbReference type="ChEBI" id="CHEBI:58210"/>
    </ligand>
</feature>
<comment type="caution">
    <text evidence="11">Lacks conserved residue(s) required for the propagation of feature annotation.</text>
</comment>
<dbReference type="InterPro" id="IPR000453">
    <property type="entry name" value="Chorismate_synth"/>
</dbReference>
<feature type="binding site" evidence="11">
    <location>
        <begin position="292"/>
        <end position="296"/>
    </location>
    <ligand>
        <name>FMN</name>
        <dbReference type="ChEBI" id="CHEBI:58210"/>
    </ligand>
</feature>
<dbReference type="GO" id="GO:0010181">
    <property type="term" value="F:FMN binding"/>
    <property type="evidence" value="ECO:0007669"/>
    <property type="project" value="TreeGrafter"/>
</dbReference>
<dbReference type="GO" id="GO:0009423">
    <property type="term" value="P:chorismate biosynthetic process"/>
    <property type="evidence" value="ECO:0007669"/>
    <property type="project" value="UniProtKB-UniRule"/>
</dbReference>
<protein>
    <recommendedName>
        <fullName evidence="3 11">Chorismate synthase</fullName>
        <shortName evidence="11">CS</shortName>
        <ecNumber evidence="3 11">4.2.3.5</ecNumber>
    </recommendedName>
    <alternativeName>
        <fullName evidence="11">5-enolpyruvylshikimate-3-phosphate phospholyase</fullName>
    </alternativeName>
</protein>
<comment type="subunit">
    <text evidence="11">Homotetramer.</text>
</comment>
<dbReference type="FunFam" id="3.60.150.10:FF:000002">
    <property type="entry name" value="Chorismate synthase"/>
    <property type="match status" value="1"/>
</dbReference>
<evidence type="ECO:0000256" key="9">
    <source>
        <dbReference type="ARBA" id="ARBA00023141"/>
    </source>
</evidence>
<dbReference type="EC" id="4.2.3.5" evidence="3 11"/>
<dbReference type="GO" id="GO:0009073">
    <property type="term" value="P:aromatic amino acid family biosynthetic process"/>
    <property type="evidence" value="ECO:0007669"/>
    <property type="project" value="UniProtKB-KW"/>
</dbReference>
<keyword evidence="14" id="KW-1185">Reference proteome</keyword>
<evidence type="ECO:0000256" key="5">
    <source>
        <dbReference type="ARBA" id="ARBA00022630"/>
    </source>
</evidence>
<evidence type="ECO:0000256" key="1">
    <source>
        <dbReference type="ARBA" id="ARBA00005044"/>
    </source>
</evidence>
<evidence type="ECO:0000256" key="7">
    <source>
        <dbReference type="ARBA" id="ARBA00022827"/>
    </source>
</evidence>
<name>A0A1M6CQV2_9BACT</name>
<dbReference type="NCBIfam" id="NF003793">
    <property type="entry name" value="PRK05382.1"/>
    <property type="match status" value="1"/>
</dbReference>
<dbReference type="PROSITE" id="PS00787">
    <property type="entry name" value="CHORISMATE_SYNTHASE_1"/>
    <property type="match status" value="1"/>
</dbReference>
<dbReference type="Pfam" id="PF01264">
    <property type="entry name" value="Chorismate_synt"/>
    <property type="match status" value="1"/>
</dbReference>
<feature type="binding site" evidence="11">
    <location>
        <position position="318"/>
    </location>
    <ligand>
        <name>FMN</name>
        <dbReference type="ChEBI" id="CHEBI:58210"/>
    </ligand>
</feature>
<keyword evidence="8 11" id="KW-0521">NADP</keyword>
<keyword evidence="9 11" id="KW-0057">Aromatic amino acid biosynthesis</keyword>
<comment type="pathway">
    <text evidence="1 11 12">Metabolic intermediate biosynthesis; chorismate biosynthesis; chorismate from D-erythrose 4-phosphate and phosphoenolpyruvate: step 7/7.</text>
</comment>
<dbReference type="PIRSF" id="PIRSF001456">
    <property type="entry name" value="Chorismate_synth"/>
    <property type="match status" value="1"/>
</dbReference>
<keyword evidence="4 11" id="KW-0028">Amino-acid biosynthesis</keyword>
<gene>
    <name evidence="11" type="primary">aroC</name>
    <name evidence="13" type="ORF">SAMN02745216_00303</name>
</gene>
<sequence>MSGNTFGKAFRVTTWGESHGPAIGAVVDGCPPGIPLTEEAVQVMMDRRKPGASAASTTRKEEDLVHILSGVFEGLTTGTPISLMIKNKDAKSSSYDRFKNLFRPGHGDLSYQKKYGIRDYKGGGRASARETAGRVAAGAVAGLLLEQVGIKTFAYTLELGSVKAKTIDPEAVAKNPFACPDMEAAEKMEARVNDVRKDGDSLGGVVQVQAAGVPAGLGEPVFDKIDAQIAKAMMSIGAVKGVEIGAGFEAARLTGSVNNDPIWEDGFETNNAGGTLAGVSSGQDIVVRVAVKPIPSISVPQQTIDVDGKEDTIQVGGRHDISAIPRVNVVCEAMLNLVLADFVLRQAQVRALELFAKKAD</sequence>
<keyword evidence="6 11" id="KW-0288">FMN</keyword>
<evidence type="ECO:0000256" key="11">
    <source>
        <dbReference type="HAMAP-Rule" id="MF_00300"/>
    </source>
</evidence>
<evidence type="ECO:0000256" key="10">
    <source>
        <dbReference type="ARBA" id="ARBA00023239"/>
    </source>
</evidence>
<dbReference type="Gene3D" id="3.60.150.10">
    <property type="entry name" value="Chorismate synthase AroC"/>
    <property type="match status" value="1"/>
</dbReference>
<dbReference type="EMBL" id="FQZU01000001">
    <property type="protein sequence ID" value="SHI63397.1"/>
    <property type="molecule type" value="Genomic_DNA"/>
</dbReference>
<dbReference type="RefSeq" id="WP_073472163.1">
    <property type="nucleotide sequence ID" value="NZ_FQZU01000001.1"/>
</dbReference>
<keyword evidence="7 11" id="KW-0274">FAD</keyword>
<dbReference type="InterPro" id="IPR035904">
    <property type="entry name" value="Chorismate_synth_AroC_sf"/>
</dbReference>
<dbReference type="PROSITE" id="PS00788">
    <property type="entry name" value="CHORISMATE_SYNTHASE_2"/>
    <property type="match status" value="1"/>
</dbReference>
<dbReference type="UniPathway" id="UPA00053">
    <property type="reaction ID" value="UER00090"/>
</dbReference>
<dbReference type="Proteomes" id="UP000183994">
    <property type="component" value="Unassembled WGS sequence"/>
</dbReference>
<feature type="binding site" evidence="11">
    <location>
        <position position="277"/>
    </location>
    <ligand>
        <name>FMN</name>
        <dbReference type="ChEBI" id="CHEBI:58210"/>
    </ligand>
</feature>
<evidence type="ECO:0000256" key="4">
    <source>
        <dbReference type="ARBA" id="ARBA00022605"/>
    </source>
</evidence>
<comment type="cofactor">
    <cofactor evidence="11 12">
        <name>FMNH2</name>
        <dbReference type="ChEBI" id="CHEBI:57618"/>
    </cofactor>
    <text evidence="11 12">Reduced FMN (FMNH(2)).</text>
</comment>
<dbReference type="PANTHER" id="PTHR21085">
    <property type="entry name" value="CHORISMATE SYNTHASE"/>
    <property type="match status" value="1"/>
</dbReference>
<evidence type="ECO:0000256" key="12">
    <source>
        <dbReference type="RuleBase" id="RU000605"/>
    </source>
</evidence>
<evidence type="ECO:0000256" key="8">
    <source>
        <dbReference type="ARBA" id="ARBA00022857"/>
    </source>
</evidence>
<dbReference type="SUPFAM" id="SSF103263">
    <property type="entry name" value="Chorismate synthase, AroC"/>
    <property type="match status" value="1"/>
</dbReference>